<feature type="region of interest" description="Disordered" evidence="1">
    <location>
        <begin position="23"/>
        <end position="44"/>
    </location>
</feature>
<feature type="compositionally biased region" description="Basic and acidic residues" evidence="1">
    <location>
        <begin position="35"/>
        <end position="44"/>
    </location>
</feature>
<accession>A0A9X1BC10</accession>
<evidence type="ECO:0000313" key="4">
    <source>
        <dbReference type="EMBL" id="QUB39861.1"/>
    </source>
</evidence>
<reference evidence="3" key="1">
    <citation type="submission" date="2016-12" db="EMBL/GenBank/DDBJ databases">
        <title>Draft genome of Streptococcus lactarius CCUG 66490T type strain.</title>
        <authorList>
            <person name="Salva-Serra F."/>
            <person name="Engstrom-Jakobsson H."/>
            <person name="Thorell K."/>
            <person name="Gomila M."/>
            <person name="Gonzales-Siles L."/>
            <person name="Busquets A."/>
            <person name="Jaen-Luchoro D."/>
            <person name="Karlsson R."/>
            <person name="Kristiansson E."/>
            <person name="Moore E."/>
        </authorList>
    </citation>
    <scope>NUCLEOTIDE SEQUENCE</scope>
    <source>
        <strain evidence="3">CCUG 66490</strain>
    </source>
</reference>
<dbReference type="Proteomes" id="UP001138780">
    <property type="component" value="Unassembled WGS sequence"/>
</dbReference>
<dbReference type="Proteomes" id="UP000676511">
    <property type="component" value="Chromosome"/>
</dbReference>
<dbReference type="AlphaFoldDB" id="A0A9X1BC10"/>
<keyword evidence="5" id="KW-1185">Reference proteome</keyword>
<dbReference type="Pfam" id="PF19804">
    <property type="entry name" value="DUF6287"/>
    <property type="match status" value="1"/>
</dbReference>
<dbReference type="PROSITE" id="PS51257">
    <property type="entry name" value="PROKAR_LIPOPROTEIN"/>
    <property type="match status" value="1"/>
</dbReference>
<organism evidence="3 6">
    <name type="scientific">Streptococcus lactarius</name>
    <dbReference type="NCBI Taxonomy" id="684066"/>
    <lineage>
        <taxon>Bacteria</taxon>
        <taxon>Bacillati</taxon>
        <taxon>Bacillota</taxon>
        <taxon>Bacilli</taxon>
        <taxon>Lactobacillales</taxon>
        <taxon>Streptococcaceae</taxon>
        <taxon>Streptococcus</taxon>
    </lineage>
</organism>
<feature type="compositionally biased region" description="Low complexity" evidence="1">
    <location>
        <begin position="165"/>
        <end position="185"/>
    </location>
</feature>
<dbReference type="EMBL" id="MRXX01000001">
    <property type="protein sequence ID" value="MBK4778654.1"/>
    <property type="molecule type" value="Genomic_DNA"/>
</dbReference>
<evidence type="ECO:0000313" key="6">
    <source>
        <dbReference type="Proteomes" id="UP001138780"/>
    </source>
</evidence>
<evidence type="ECO:0000259" key="2">
    <source>
        <dbReference type="Pfam" id="PF19804"/>
    </source>
</evidence>
<sequence>MKKGIVIMLSALVLASCGRPYRSVTPKTPSTKQSSHADKKHSGMDLKAIKNKDYSSIEGTWIDGHGNELVFDDKGLVSEDVELDASSFKQKDHGAEMTVSAKSGVGGFGILLLPKGETAGKDDASDKSKDRIWAGQSPAYGDDDNFYYRKKEQPKDREQVDKNDSSSTTKTSKAKKWASSQGSDTKSSKKSDKDSFPGYSSDQIEAARVWAYVIQSVPKELNVNESAAGTYIYTDGMGVTYPKTVHHLYGSYSAEGNVTYASNGDGTVTIYPVPSHWQQSADELNSQEYMTQFTQGILDHAETVTLPDGDPDMIRQILAVLQ</sequence>
<feature type="region of interest" description="Disordered" evidence="1">
    <location>
        <begin position="117"/>
        <end position="198"/>
    </location>
</feature>
<protein>
    <recommendedName>
        <fullName evidence="2">DUF6287 domain-containing protein</fullName>
    </recommendedName>
</protein>
<dbReference type="InterPro" id="IPR046254">
    <property type="entry name" value="DUF6287"/>
</dbReference>
<feature type="compositionally biased region" description="Polar residues" evidence="1">
    <location>
        <begin position="25"/>
        <end position="34"/>
    </location>
</feature>
<feature type="compositionally biased region" description="Basic and acidic residues" evidence="1">
    <location>
        <begin position="146"/>
        <end position="164"/>
    </location>
</feature>
<dbReference type="EMBL" id="CP072329">
    <property type="protein sequence ID" value="QUB39861.1"/>
    <property type="molecule type" value="Genomic_DNA"/>
</dbReference>
<feature type="compositionally biased region" description="Basic and acidic residues" evidence="1">
    <location>
        <begin position="118"/>
        <end position="132"/>
    </location>
</feature>
<gene>
    <name evidence="3" type="ORF">BTU61_00290</name>
    <name evidence="4" type="ORF">J4854_05330</name>
</gene>
<proteinExistence type="predicted"/>
<evidence type="ECO:0000313" key="5">
    <source>
        <dbReference type="Proteomes" id="UP000676511"/>
    </source>
</evidence>
<evidence type="ECO:0000313" key="3">
    <source>
        <dbReference type="EMBL" id="MBK4778654.1"/>
    </source>
</evidence>
<evidence type="ECO:0000256" key="1">
    <source>
        <dbReference type="SAM" id="MobiDB-lite"/>
    </source>
</evidence>
<reference evidence="4 5" key="2">
    <citation type="submission" date="2021-03" db="EMBL/GenBank/DDBJ databases">
        <title>Human Oral Microbial Genomes.</title>
        <authorList>
            <person name="Johnston C.D."/>
            <person name="Chen T."/>
            <person name="Dewhirst F.E."/>
        </authorList>
    </citation>
    <scope>NUCLEOTIDE SEQUENCE [LARGE SCALE GENOMIC DNA]</scope>
    <source>
        <strain evidence="4 5">CCUG 66490</strain>
    </source>
</reference>
<dbReference type="RefSeq" id="WP_200771838.1">
    <property type="nucleotide sequence ID" value="NZ_CP072329.1"/>
</dbReference>
<name>A0A9X1BC10_9STRE</name>
<feature type="domain" description="DUF6287" evidence="2">
    <location>
        <begin position="42"/>
        <end position="75"/>
    </location>
</feature>
<feature type="compositionally biased region" description="Basic and acidic residues" evidence="1">
    <location>
        <begin position="186"/>
        <end position="195"/>
    </location>
</feature>